<name>A0A284SA43_ARMOS</name>
<evidence type="ECO:0000259" key="3">
    <source>
        <dbReference type="Pfam" id="PF00656"/>
    </source>
</evidence>
<reference evidence="5" key="1">
    <citation type="journal article" date="2017" name="Nat. Ecol. Evol.">
        <title>Genome expansion and lineage-specific genetic innovations in the forest pathogenic fungi Armillaria.</title>
        <authorList>
            <person name="Sipos G."/>
            <person name="Prasanna A.N."/>
            <person name="Walter M.C."/>
            <person name="O'Connor E."/>
            <person name="Balint B."/>
            <person name="Krizsan K."/>
            <person name="Kiss B."/>
            <person name="Hess J."/>
            <person name="Varga T."/>
            <person name="Slot J."/>
            <person name="Riley R."/>
            <person name="Boka B."/>
            <person name="Rigling D."/>
            <person name="Barry K."/>
            <person name="Lee J."/>
            <person name="Mihaltcheva S."/>
            <person name="LaButti K."/>
            <person name="Lipzen A."/>
            <person name="Waldron R."/>
            <person name="Moloney N.M."/>
            <person name="Sperisen C."/>
            <person name="Kredics L."/>
            <person name="Vagvoelgyi C."/>
            <person name="Patrignani A."/>
            <person name="Fitzpatrick D."/>
            <person name="Nagy I."/>
            <person name="Doyle S."/>
            <person name="Anderson J.B."/>
            <person name="Grigoriev I.V."/>
            <person name="Gueldener U."/>
            <person name="Muensterkoetter M."/>
            <person name="Nagy L.G."/>
        </authorList>
    </citation>
    <scope>NUCLEOTIDE SEQUENCE [LARGE SCALE GENOMIC DNA]</scope>
    <source>
        <strain evidence="5">C18/9</strain>
    </source>
</reference>
<comment type="similarity">
    <text evidence="1">Belongs to the peptidase C14B family.</text>
</comment>
<dbReference type="GO" id="GO:0005737">
    <property type="term" value="C:cytoplasm"/>
    <property type="evidence" value="ECO:0007669"/>
    <property type="project" value="TreeGrafter"/>
</dbReference>
<evidence type="ECO:0000313" key="4">
    <source>
        <dbReference type="EMBL" id="SJL17883.1"/>
    </source>
</evidence>
<organism evidence="4 5">
    <name type="scientific">Armillaria ostoyae</name>
    <name type="common">Armillaria root rot fungus</name>
    <dbReference type="NCBI Taxonomy" id="47428"/>
    <lineage>
        <taxon>Eukaryota</taxon>
        <taxon>Fungi</taxon>
        <taxon>Dikarya</taxon>
        <taxon>Basidiomycota</taxon>
        <taxon>Agaricomycotina</taxon>
        <taxon>Agaricomycetes</taxon>
        <taxon>Agaricomycetidae</taxon>
        <taxon>Agaricales</taxon>
        <taxon>Marasmiineae</taxon>
        <taxon>Physalacriaceae</taxon>
        <taxon>Armillaria</taxon>
    </lineage>
</organism>
<dbReference type="PANTHER" id="PTHR48104:SF30">
    <property type="entry name" value="METACASPASE-1"/>
    <property type="match status" value="1"/>
</dbReference>
<keyword evidence="2" id="KW-1133">Transmembrane helix</keyword>
<proteinExistence type="inferred from homology"/>
<gene>
    <name evidence="4" type="ORF">ARMOST_21450</name>
</gene>
<sequence length="403" mass="45780">MQRLQKLEAQEAKKLQGFDHVDVFNHVVRRRDHQLAEDLTELNRLRLEDTKARDCSDPPHVVLASRFWAVIIGIDEYTHAQRLQCCVSDAQLFEEYLMGDLGMPKERIQLLLGSKEYTSPDDPMYPSHTHITDMLFSLIDNPEIEERDNTIIYYSGHGSSYPCSSYHDVEKPDLEMEISFSGTGYIKALCPINRDTCDTNGKPVPDISDQEFNMILTLISRSKGHHITVILDCCHSSGVSRDVPPPGSRTSPGTRQATLRDMLLTRENNLMKFPGCPSILTKDWHPNMDSHVALVACKAYQFAKETWVDGVDGSRVCVGVFTHSLVRLLRSGYYKAETKYEDLLLGFDKSSHQTPVVVGRHRDARIWYQAETHHEIDTTSYLSYVASATIPVVFLLLFILCID</sequence>
<evidence type="ECO:0000256" key="1">
    <source>
        <dbReference type="ARBA" id="ARBA00009005"/>
    </source>
</evidence>
<dbReference type="OrthoDB" id="2988748at2759"/>
<feature type="transmembrane region" description="Helical" evidence="2">
    <location>
        <begin position="381"/>
        <end position="402"/>
    </location>
</feature>
<dbReference type="GO" id="GO:0004197">
    <property type="term" value="F:cysteine-type endopeptidase activity"/>
    <property type="evidence" value="ECO:0007669"/>
    <property type="project" value="InterPro"/>
</dbReference>
<dbReference type="AlphaFoldDB" id="A0A284SA43"/>
<dbReference type="Pfam" id="PF00656">
    <property type="entry name" value="Peptidase_C14"/>
    <property type="match status" value="1"/>
</dbReference>
<keyword evidence="2" id="KW-0812">Transmembrane</keyword>
<dbReference type="GO" id="GO:0006508">
    <property type="term" value="P:proteolysis"/>
    <property type="evidence" value="ECO:0007669"/>
    <property type="project" value="InterPro"/>
</dbReference>
<dbReference type="Proteomes" id="UP000219338">
    <property type="component" value="Unassembled WGS sequence"/>
</dbReference>
<dbReference type="EMBL" id="FUEG01000050">
    <property type="protein sequence ID" value="SJL17883.1"/>
    <property type="molecule type" value="Genomic_DNA"/>
</dbReference>
<dbReference type="InterPro" id="IPR050452">
    <property type="entry name" value="Metacaspase"/>
</dbReference>
<accession>A0A284SA43</accession>
<keyword evidence="5" id="KW-1185">Reference proteome</keyword>
<keyword evidence="2" id="KW-0472">Membrane</keyword>
<dbReference type="InterPro" id="IPR011600">
    <property type="entry name" value="Pept_C14_caspase"/>
</dbReference>
<dbReference type="PANTHER" id="PTHR48104">
    <property type="entry name" value="METACASPASE-4"/>
    <property type="match status" value="1"/>
</dbReference>
<evidence type="ECO:0000313" key="5">
    <source>
        <dbReference type="Proteomes" id="UP000219338"/>
    </source>
</evidence>
<evidence type="ECO:0000256" key="2">
    <source>
        <dbReference type="SAM" id="Phobius"/>
    </source>
</evidence>
<feature type="domain" description="Peptidase C14 caspase" evidence="3">
    <location>
        <begin position="68"/>
        <end position="344"/>
    </location>
</feature>
<protein>
    <recommendedName>
        <fullName evidence="3">Peptidase C14 caspase domain-containing protein</fullName>
    </recommendedName>
</protein>
<dbReference type="Gene3D" id="3.40.50.1460">
    <property type="match status" value="1"/>
</dbReference>